<dbReference type="EMBL" id="BKCJ010239136">
    <property type="protein sequence ID" value="GEZ08389.1"/>
    <property type="molecule type" value="Genomic_DNA"/>
</dbReference>
<accession>A0A699I2Q1</accession>
<gene>
    <name evidence="1" type="ORF">Tci_480362</name>
</gene>
<evidence type="ECO:0008006" key="2">
    <source>
        <dbReference type="Google" id="ProtNLM"/>
    </source>
</evidence>
<sequence>MTKSLWIEAMKEEIHEFKRLEVWELVPRPSNIMIIAFKWIFKVKLDEYREHDSLSDGYEDDISDGILKEEVGLWYPKDTEFDLTAFADADHVGCQDSRKTTSGRCCAQILWMHSQLSDYRFDFNKILLYCDSQSVIALSCNMVQHSKMKHTTVRYHFIKEQDENEVVKLYFVKTASQLADIFTKSLARERFEFLINCLGMQSITPKDLKLLADSEEEL</sequence>
<organism evidence="1">
    <name type="scientific">Tanacetum cinerariifolium</name>
    <name type="common">Dalmatian daisy</name>
    <name type="synonym">Chrysanthemum cinerariifolium</name>
    <dbReference type="NCBI Taxonomy" id="118510"/>
    <lineage>
        <taxon>Eukaryota</taxon>
        <taxon>Viridiplantae</taxon>
        <taxon>Streptophyta</taxon>
        <taxon>Embryophyta</taxon>
        <taxon>Tracheophyta</taxon>
        <taxon>Spermatophyta</taxon>
        <taxon>Magnoliopsida</taxon>
        <taxon>eudicotyledons</taxon>
        <taxon>Gunneridae</taxon>
        <taxon>Pentapetalae</taxon>
        <taxon>asterids</taxon>
        <taxon>campanulids</taxon>
        <taxon>Asterales</taxon>
        <taxon>Asteraceae</taxon>
        <taxon>Asteroideae</taxon>
        <taxon>Anthemideae</taxon>
        <taxon>Anthemidinae</taxon>
        <taxon>Tanacetum</taxon>
    </lineage>
</organism>
<reference evidence="1" key="1">
    <citation type="journal article" date="2019" name="Sci. Rep.">
        <title>Draft genome of Tanacetum cinerariifolium, the natural source of mosquito coil.</title>
        <authorList>
            <person name="Yamashiro T."/>
            <person name="Shiraishi A."/>
            <person name="Satake H."/>
            <person name="Nakayama K."/>
        </authorList>
    </citation>
    <scope>NUCLEOTIDE SEQUENCE</scope>
</reference>
<dbReference type="AlphaFoldDB" id="A0A699I2Q1"/>
<protein>
    <recommendedName>
        <fullName evidence="2">Retrovirus-related Pol polyprotein from transposon TNT 1-94</fullName>
    </recommendedName>
</protein>
<dbReference type="PANTHER" id="PTHR11439">
    <property type="entry name" value="GAG-POL-RELATED RETROTRANSPOSON"/>
    <property type="match status" value="1"/>
</dbReference>
<comment type="caution">
    <text evidence="1">The sequence shown here is derived from an EMBL/GenBank/DDBJ whole genome shotgun (WGS) entry which is preliminary data.</text>
</comment>
<name>A0A699I2Q1_TANCI</name>
<proteinExistence type="predicted"/>
<dbReference type="CDD" id="cd09272">
    <property type="entry name" value="RNase_HI_RT_Ty1"/>
    <property type="match status" value="1"/>
</dbReference>
<evidence type="ECO:0000313" key="1">
    <source>
        <dbReference type="EMBL" id="GEZ08389.1"/>
    </source>
</evidence>
<dbReference type="PANTHER" id="PTHR11439:SF495">
    <property type="entry name" value="REVERSE TRANSCRIPTASE, RNA-DEPENDENT DNA POLYMERASE-RELATED"/>
    <property type="match status" value="1"/>
</dbReference>